<dbReference type="Pfam" id="PF01381">
    <property type="entry name" value="HTH_3"/>
    <property type="match status" value="1"/>
</dbReference>
<protein>
    <submittedName>
        <fullName evidence="2">Helix-turn-helix transcriptional regulator</fullName>
    </submittedName>
</protein>
<evidence type="ECO:0000259" key="1">
    <source>
        <dbReference type="PROSITE" id="PS50943"/>
    </source>
</evidence>
<dbReference type="KEGG" id="amam:HPC72_01170"/>
<dbReference type="InterPro" id="IPR001387">
    <property type="entry name" value="Cro/C1-type_HTH"/>
</dbReference>
<dbReference type="Proteomes" id="UP000504752">
    <property type="component" value="Chromosome"/>
</dbReference>
<dbReference type="EMBL" id="CP053642">
    <property type="protein sequence ID" value="QKD79054.1"/>
    <property type="molecule type" value="Genomic_DNA"/>
</dbReference>
<dbReference type="SUPFAM" id="SSF47413">
    <property type="entry name" value="lambda repressor-like DNA-binding domains"/>
    <property type="match status" value="1"/>
</dbReference>
<evidence type="ECO:0000313" key="2">
    <source>
        <dbReference type="EMBL" id="QKD79054.1"/>
    </source>
</evidence>
<accession>A0A6M8AXW8</accession>
<proteinExistence type="predicted"/>
<feature type="domain" description="HTH cro/C1-type" evidence="1">
    <location>
        <begin position="8"/>
        <end position="62"/>
    </location>
</feature>
<sequence length="111" mass="11744">MGSIGTRIKETLVARGQTQAALAAAVGLSESAMSKALAGTRSLSSIEAALIAEHLGLTMHWLVTGEADPFEVRAAARHSYDRPTGTYSCDPSADRQVLEDIALVYRQVQSA</sequence>
<dbReference type="GO" id="GO:0003677">
    <property type="term" value="F:DNA binding"/>
    <property type="evidence" value="ECO:0007669"/>
    <property type="project" value="InterPro"/>
</dbReference>
<keyword evidence="3" id="KW-1185">Reference proteome</keyword>
<gene>
    <name evidence="2" type="ORF">HPC72_01170</name>
</gene>
<dbReference type="InterPro" id="IPR010982">
    <property type="entry name" value="Lambda_DNA-bd_dom_sf"/>
</dbReference>
<evidence type="ECO:0000313" key="3">
    <source>
        <dbReference type="Proteomes" id="UP000504752"/>
    </source>
</evidence>
<dbReference type="SMART" id="SM00530">
    <property type="entry name" value="HTH_XRE"/>
    <property type="match status" value="1"/>
</dbReference>
<reference evidence="2 3" key="1">
    <citation type="submission" date="2020-05" db="EMBL/GenBank/DDBJ databases">
        <title>Actinomyces sp. zg-325.</title>
        <authorList>
            <person name="Yang C."/>
        </authorList>
    </citation>
    <scope>NUCLEOTIDE SEQUENCE [LARGE SCALE GENOMIC DNA]</scope>
    <source>
        <strain evidence="3">zg-325</strain>
    </source>
</reference>
<dbReference type="Gene3D" id="1.10.260.40">
    <property type="entry name" value="lambda repressor-like DNA-binding domains"/>
    <property type="match status" value="1"/>
</dbReference>
<organism evidence="2 3">
    <name type="scientific">Actinomyces marmotae</name>
    <dbReference type="NCBI Taxonomy" id="2737173"/>
    <lineage>
        <taxon>Bacteria</taxon>
        <taxon>Bacillati</taxon>
        <taxon>Actinomycetota</taxon>
        <taxon>Actinomycetes</taxon>
        <taxon>Actinomycetales</taxon>
        <taxon>Actinomycetaceae</taxon>
        <taxon>Actinomyces</taxon>
    </lineage>
</organism>
<dbReference type="PROSITE" id="PS50943">
    <property type="entry name" value="HTH_CROC1"/>
    <property type="match status" value="1"/>
</dbReference>
<dbReference type="RefSeq" id="WP_159522818.1">
    <property type="nucleotide sequence ID" value="NZ_CP053642.1"/>
</dbReference>
<dbReference type="AlphaFoldDB" id="A0A6M8AXW8"/>
<name>A0A6M8AXW8_9ACTO</name>
<dbReference type="CDD" id="cd00093">
    <property type="entry name" value="HTH_XRE"/>
    <property type="match status" value="1"/>
</dbReference>